<evidence type="ECO:0000259" key="2">
    <source>
        <dbReference type="PROSITE" id="PS51038"/>
    </source>
</evidence>
<dbReference type="Pfam" id="PF01426">
    <property type="entry name" value="BAH"/>
    <property type="match status" value="1"/>
</dbReference>
<dbReference type="SMART" id="SM00439">
    <property type="entry name" value="BAH"/>
    <property type="match status" value="1"/>
</dbReference>
<dbReference type="PANTHER" id="PTHR46871:SF1">
    <property type="entry name" value="BROMO-ADJACENT HOMOLOGY (BAH) DOMAIN-CONTAINING PROTEIN"/>
    <property type="match status" value="1"/>
</dbReference>
<dbReference type="KEGG" id="qsa:O6P43_014203"/>
<feature type="compositionally biased region" description="Low complexity" evidence="1">
    <location>
        <begin position="21"/>
        <end position="40"/>
    </location>
</feature>
<dbReference type="InterPro" id="IPR003618">
    <property type="entry name" value="TFIIS_cen_dom"/>
</dbReference>
<reference evidence="4" key="1">
    <citation type="journal article" date="2023" name="Science">
        <title>Elucidation of the pathway for biosynthesis of saponin adjuvants from the soapbark tree.</title>
        <authorList>
            <person name="Reed J."/>
            <person name="Orme A."/>
            <person name="El-Demerdash A."/>
            <person name="Owen C."/>
            <person name="Martin L.B.B."/>
            <person name="Misra R.C."/>
            <person name="Kikuchi S."/>
            <person name="Rejzek M."/>
            <person name="Martin A.C."/>
            <person name="Harkess A."/>
            <person name="Leebens-Mack J."/>
            <person name="Louveau T."/>
            <person name="Stephenson M.J."/>
            <person name="Osbourn A."/>
        </authorList>
    </citation>
    <scope>NUCLEOTIDE SEQUENCE</scope>
    <source>
        <strain evidence="4">S10</strain>
    </source>
</reference>
<name>A0AAD7LU60_QUISA</name>
<dbReference type="Gene3D" id="2.30.30.490">
    <property type="match status" value="1"/>
</dbReference>
<dbReference type="Gene3D" id="1.10.472.30">
    <property type="entry name" value="Transcription elongation factor S-II, central domain"/>
    <property type="match status" value="1"/>
</dbReference>
<keyword evidence="5" id="KW-1185">Reference proteome</keyword>
<dbReference type="PROSITE" id="PS51038">
    <property type="entry name" value="BAH"/>
    <property type="match status" value="1"/>
</dbReference>
<dbReference type="PROSITE" id="PS51321">
    <property type="entry name" value="TFIIS_CENTRAL"/>
    <property type="match status" value="1"/>
</dbReference>
<dbReference type="PANTHER" id="PTHR46871">
    <property type="entry name" value="BROMO-ADJACENT HOMOLOGY (BAH) DOMAIN-CONTAINING PROTEIN"/>
    <property type="match status" value="1"/>
</dbReference>
<feature type="region of interest" description="Disordered" evidence="1">
    <location>
        <begin position="261"/>
        <end position="283"/>
    </location>
</feature>
<organism evidence="4 5">
    <name type="scientific">Quillaja saponaria</name>
    <name type="common">Soap bark tree</name>
    <dbReference type="NCBI Taxonomy" id="32244"/>
    <lineage>
        <taxon>Eukaryota</taxon>
        <taxon>Viridiplantae</taxon>
        <taxon>Streptophyta</taxon>
        <taxon>Embryophyta</taxon>
        <taxon>Tracheophyta</taxon>
        <taxon>Spermatophyta</taxon>
        <taxon>Magnoliopsida</taxon>
        <taxon>eudicotyledons</taxon>
        <taxon>Gunneridae</taxon>
        <taxon>Pentapetalae</taxon>
        <taxon>rosids</taxon>
        <taxon>fabids</taxon>
        <taxon>Fabales</taxon>
        <taxon>Quillajaceae</taxon>
        <taxon>Quillaja</taxon>
    </lineage>
</organism>
<dbReference type="SMART" id="SM00510">
    <property type="entry name" value="TFS2M"/>
    <property type="match status" value="1"/>
</dbReference>
<dbReference type="Pfam" id="PF07500">
    <property type="entry name" value="TFIIS_M"/>
    <property type="match status" value="1"/>
</dbReference>
<dbReference type="GO" id="GO:0006351">
    <property type="term" value="P:DNA-templated transcription"/>
    <property type="evidence" value="ECO:0007669"/>
    <property type="project" value="InterPro"/>
</dbReference>
<protein>
    <submittedName>
        <fullName evidence="4">Bromo-adjacent-likey (BAH) domain-containing protein</fullName>
    </submittedName>
</protein>
<feature type="region of interest" description="Disordered" evidence="1">
    <location>
        <begin position="1"/>
        <end position="89"/>
    </location>
</feature>
<accession>A0AAD7LU60</accession>
<dbReference type="InterPro" id="IPR036575">
    <property type="entry name" value="TFIIS_cen_dom_sf"/>
</dbReference>
<dbReference type="InterPro" id="IPR043151">
    <property type="entry name" value="BAH_sf"/>
</dbReference>
<evidence type="ECO:0000313" key="5">
    <source>
        <dbReference type="Proteomes" id="UP001163823"/>
    </source>
</evidence>
<dbReference type="SUPFAM" id="SSF46942">
    <property type="entry name" value="Elongation factor TFIIS domain 2"/>
    <property type="match status" value="1"/>
</dbReference>
<proteinExistence type="predicted"/>
<dbReference type="AlphaFoldDB" id="A0AAD7LU60"/>
<dbReference type="GO" id="GO:0003682">
    <property type="term" value="F:chromatin binding"/>
    <property type="evidence" value="ECO:0007669"/>
    <property type="project" value="InterPro"/>
</dbReference>
<dbReference type="EMBL" id="JARAOO010000006">
    <property type="protein sequence ID" value="KAJ7964374.1"/>
    <property type="molecule type" value="Genomic_DNA"/>
</dbReference>
<comment type="caution">
    <text evidence="4">The sequence shown here is derived from an EMBL/GenBank/DDBJ whole genome shotgun (WGS) entry which is preliminary data.</text>
</comment>
<feature type="domain" description="TFIIS central" evidence="3">
    <location>
        <begin position="312"/>
        <end position="456"/>
    </location>
</feature>
<evidence type="ECO:0000256" key="1">
    <source>
        <dbReference type="SAM" id="MobiDB-lite"/>
    </source>
</evidence>
<sequence length="504" mass="58076">MGSSRRSFVDVVTDVEEDEQQSFQSQHQQQQQQQSCVSEDSSFKPPARKNMNIDKEVEEGNMEEDESHKFGGEEEQPLEDAKPIGDPIRVSGEGRKRIYHYKAFEFDKNQYELEDFVLMAPDKIDDKPYVAVIKDITQGKEGSLMLTAQWFYRPRDVERDRGGRLESRDLRELFYSFHTDEVSAESVMHKCVVHFVPLHKELPKRTEHPGFIVQRVYDYVEERLYKITDRDYEDKKQNEIDLLLHKTRSLLGDLPDIVNEEAPAGQEQDSDISKEEEKTSMPDQHLRATMSGNASEFYRVLEKFKALTGENHRDKWLERLLQGVQYMCNSDNNIKRGIKGKGCLGTGIENQETSQGGYESFTWPDAAVPAVAALEEASHDAFSLDFQKYNQKLRQLLFNLKINPLLTRRLLNGELEPKKILKMSPDELKEGLTSEEIVKNSVKGKPDESNSMQMIDTRCSWCMASKVGLRDIIQAGNRERYGLECIACGYFWFASRDEGLYGKC</sequence>
<feature type="domain" description="BAH" evidence="2">
    <location>
        <begin position="109"/>
        <end position="228"/>
    </location>
</feature>
<feature type="compositionally biased region" description="Acidic residues" evidence="1">
    <location>
        <begin position="56"/>
        <end position="65"/>
    </location>
</feature>
<evidence type="ECO:0000259" key="3">
    <source>
        <dbReference type="PROSITE" id="PS51321"/>
    </source>
</evidence>
<dbReference type="InterPro" id="IPR001025">
    <property type="entry name" value="BAH_dom"/>
</dbReference>
<gene>
    <name evidence="4" type="ORF">O6P43_014203</name>
</gene>
<dbReference type="Proteomes" id="UP001163823">
    <property type="component" value="Chromosome 6"/>
</dbReference>
<evidence type="ECO:0000313" key="4">
    <source>
        <dbReference type="EMBL" id="KAJ7964374.1"/>
    </source>
</evidence>
<feature type="compositionally biased region" description="Basic and acidic residues" evidence="1">
    <location>
        <begin position="271"/>
        <end position="283"/>
    </location>
</feature>